<keyword evidence="1" id="KW-0175">Coiled coil</keyword>
<sequence>MAELLKYELSPVSNAYVYLPPPTSVQLLEENPTWKKAILSIPELIGRVYSCIDFITEENLELALNELNPHLLLYRHQDVYNADYYALKFRPGHYSEDLEEHRRKVMNPYSNQIRLSRVDLPSYWPTNYPRRQIPPADYFTPNAPMPTSDWGKRVQEADAASLAGERRKAAELERQKQAAAQAEAARKSQEVLAAQRESNEARRVLKPILDRLKVRDMFESLQRSYWQGAIFEEKFSGWGDGRLSGLYALSVAYATYEYMRYDNPSALGGTDGIGGGHKPERPNGYESRSRSTRLEVYAGFYPEGTYHNPVEKYVLSVYDSQSSLEPLPGADRFGKLGFIRADDSQAYAKLDELVLRSILHRRRSNTLPHQVREKARKDDPSLWRRLFG</sequence>
<evidence type="ECO:0000313" key="3">
    <source>
        <dbReference type="Proteomes" id="UP000176527"/>
    </source>
</evidence>
<dbReference type="EMBL" id="MFDE01000025">
    <property type="protein sequence ID" value="OGE38284.1"/>
    <property type="molecule type" value="Genomic_DNA"/>
</dbReference>
<evidence type="ECO:0000256" key="1">
    <source>
        <dbReference type="SAM" id="Coils"/>
    </source>
</evidence>
<feature type="coiled-coil region" evidence="1">
    <location>
        <begin position="162"/>
        <end position="197"/>
    </location>
</feature>
<protein>
    <submittedName>
        <fullName evidence="2">Uncharacterized protein</fullName>
    </submittedName>
</protein>
<gene>
    <name evidence="2" type="ORF">A3F00_03095</name>
</gene>
<dbReference type="Proteomes" id="UP000176527">
    <property type="component" value="Unassembled WGS sequence"/>
</dbReference>
<accession>A0A1F5KBT7</accession>
<proteinExistence type="predicted"/>
<reference evidence="2 3" key="1">
    <citation type="journal article" date="2016" name="Nat. Commun.">
        <title>Thousands of microbial genomes shed light on interconnected biogeochemical processes in an aquifer system.</title>
        <authorList>
            <person name="Anantharaman K."/>
            <person name="Brown C.T."/>
            <person name="Hug L.A."/>
            <person name="Sharon I."/>
            <person name="Castelle C.J."/>
            <person name="Probst A.J."/>
            <person name="Thomas B.C."/>
            <person name="Singh A."/>
            <person name="Wilkins M.J."/>
            <person name="Karaoz U."/>
            <person name="Brodie E.L."/>
            <person name="Williams K.H."/>
            <person name="Hubbard S.S."/>
            <person name="Banfield J.F."/>
        </authorList>
    </citation>
    <scope>NUCLEOTIDE SEQUENCE [LARGE SCALE GENOMIC DNA]</scope>
</reference>
<name>A0A1F5KBT7_9BACT</name>
<dbReference type="AlphaFoldDB" id="A0A1F5KBT7"/>
<organism evidence="2 3">
    <name type="scientific">Candidatus Daviesbacteria bacterium RIFCSPHIGHO2_12_FULL_37_11</name>
    <dbReference type="NCBI Taxonomy" id="1797777"/>
    <lineage>
        <taxon>Bacteria</taxon>
        <taxon>Candidatus Daviesiibacteriota</taxon>
    </lineage>
</organism>
<evidence type="ECO:0000313" key="2">
    <source>
        <dbReference type="EMBL" id="OGE38284.1"/>
    </source>
</evidence>
<comment type="caution">
    <text evidence="2">The sequence shown here is derived from an EMBL/GenBank/DDBJ whole genome shotgun (WGS) entry which is preliminary data.</text>
</comment>